<dbReference type="PANTHER" id="PTHR28608">
    <property type="entry name" value="INTEGRATOR COMPLEX SUBUNIT 2"/>
    <property type="match status" value="1"/>
</dbReference>
<accession>A0A9J6C5J5</accession>
<keyword evidence="5" id="KW-1185">Reference proteome</keyword>
<evidence type="ECO:0000313" key="5">
    <source>
        <dbReference type="Proteomes" id="UP001107558"/>
    </source>
</evidence>
<dbReference type="OrthoDB" id="70899at2759"/>
<dbReference type="PANTHER" id="PTHR28608:SF1">
    <property type="entry name" value="INTEGRATOR COMPLEX SUBUNIT 2"/>
    <property type="match status" value="1"/>
</dbReference>
<dbReference type="Pfam" id="PF14750">
    <property type="entry name" value="INTS2"/>
    <property type="match status" value="1"/>
</dbReference>
<comment type="similarity">
    <text evidence="2">Belongs to the Integrator subunit 2 family.</text>
</comment>
<comment type="subcellular location">
    <subcellularLocation>
        <location evidence="1">Nucleus</location>
    </subcellularLocation>
</comment>
<evidence type="ECO:0000256" key="1">
    <source>
        <dbReference type="ARBA" id="ARBA00004123"/>
    </source>
</evidence>
<dbReference type="AlphaFoldDB" id="A0A9J6C5J5"/>
<evidence type="ECO:0008006" key="6">
    <source>
        <dbReference type="Google" id="ProtNLM"/>
    </source>
</evidence>
<dbReference type="PRINTS" id="PR02105">
    <property type="entry name" value="INTSUBUNIT2"/>
</dbReference>
<sequence>MNVTSRAYNAVQNLNINELLKCTEKEIRPFLLSLVRSVLIENLDRKELLIILVNSEVVNNIVALLQVNYIELESDVKKEQQLRQKANSTVIHQDAAQFHDLQNGVILGFERCDATRKVRIVLSELFYIQAQIIEHNQHKPEIINSELFDNEIYIEEISDIICITLVELPSILQIIEVIEILLYVNNGRKIICWIVANMPDCYKEIIAALLNNDEDTFDGKLRLETLNLLCEINPAQSLSTRALCIQLKSMPSLMLKLSLDDPHDLVAFLTGILLGIDQTTRAWFSMYIKTSQKRKGDVLQLLRDKLLSELNRLLSYLNDQHHLPEKHVVESAALLRLYCALRGIAGLKFNDDEIIALLNLITAKPPPSPKGIYFISLGLCMLIACPSLISLPQLEIKAVNWMQWLMKEEAYLESVSEVSASFGELLILMAIHFHSNQFTNITDLVCTTLGMKILLRQNNTARMRQIFTQEIFTEQVVAAHAVKVPVTSNLNANIQGYLPIHCVHQLLKSRAFSKYKVVIKNWIYKQICNSTTPLHPVLPALIEVFVNSIIISTNTMKVYTEQPLSESDILKVFQKSDIFLNSKKCLKIEGVNREVVNCDNDDPVVACNYTSQLLILYYLLYYEDTRLNNMMNILQSGRQVKSYSSEFLSELPIKYLLQYAQSKQNDFEPLFSPLLRLFIMHFPHLSLVDDWIGVNWDLTETISKKHEKVTEFNIIEAFEEINNCPSKTIRLLKVLLSKSSVELWSLASTIIKYFKKILEPYVPRLIQELYKQVWMKLNTILPRQLWVMTINALIADDEITKYITLKQENITIEPLQILRCDERVFRCPDALTIILKILQASLAASKIQLSRHTMDKPLFNKIGQIQNEQQREELKMALVASQESVAVQILLEACLENSETDKKFGDNLSLREIRGLICSYIHQVFISEPSLCKLVHFQGYSRELLSLTVRGIPSMHICLDFIPELLSMPEMDKQIFAIDLTSHLSLQYAFPKGLGVAKLCINTLLTLLGILSSDARIEMFRAVLPCIVRFAEAFPPLLDDCIQFLTQLGRIAESQKQLKQTKSTEKLVEEIRLVFLDLCKEAVLKPRIF</sequence>
<protein>
    <recommendedName>
        <fullName evidence="6">Integrator complex subunit 2</fullName>
    </recommendedName>
</protein>
<dbReference type="GO" id="GO:0034472">
    <property type="term" value="P:snRNA 3'-end processing"/>
    <property type="evidence" value="ECO:0007669"/>
    <property type="project" value="TreeGrafter"/>
</dbReference>
<evidence type="ECO:0000256" key="3">
    <source>
        <dbReference type="ARBA" id="ARBA00023242"/>
    </source>
</evidence>
<gene>
    <name evidence="4" type="ORF">PVAND_007156</name>
</gene>
<evidence type="ECO:0000313" key="4">
    <source>
        <dbReference type="EMBL" id="KAG5677393.1"/>
    </source>
</evidence>
<dbReference type="InterPro" id="IPR026236">
    <property type="entry name" value="Int2_metazoa"/>
</dbReference>
<dbReference type="InterPro" id="IPR029321">
    <property type="entry name" value="INTS2"/>
</dbReference>
<dbReference type="GO" id="GO:0032039">
    <property type="term" value="C:integrator complex"/>
    <property type="evidence" value="ECO:0007669"/>
    <property type="project" value="InterPro"/>
</dbReference>
<reference evidence="4" key="1">
    <citation type="submission" date="2021-03" db="EMBL/GenBank/DDBJ databases">
        <title>Chromosome level genome of the anhydrobiotic midge Polypedilum vanderplanki.</title>
        <authorList>
            <person name="Yoshida Y."/>
            <person name="Kikawada T."/>
            <person name="Gusev O."/>
        </authorList>
    </citation>
    <scope>NUCLEOTIDE SEQUENCE</scope>
    <source>
        <strain evidence="4">NIAS01</strain>
        <tissue evidence="4">Whole body or cell culture</tissue>
    </source>
</reference>
<dbReference type="EMBL" id="JADBJN010000002">
    <property type="protein sequence ID" value="KAG5677393.1"/>
    <property type="molecule type" value="Genomic_DNA"/>
</dbReference>
<proteinExistence type="inferred from homology"/>
<dbReference type="Proteomes" id="UP001107558">
    <property type="component" value="Chromosome 2"/>
</dbReference>
<comment type="caution">
    <text evidence="4">The sequence shown here is derived from an EMBL/GenBank/DDBJ whole genome shotgun (WGS) entry which is preliminary data.</text>
</comment>
<evidence type="ECO:0000256" key="2">
    <source>
        <dbReference type="ARBA" id="ARBA00006705"/>
    </source>
</evidence>
<organism evidence="4 5">
    <name type="scientific">Polypedilum vanderplanki</name>
    <name type="common">Sleeping chironomid midge</name>
    <dbReference type="NCBI Taxonomy" id="319348"/>
    <lineage>
        <taxon>Eukaryota</taxon>
        <taxon>Metazoa</taxon>
        <taxon>Ecdysozoa</taxon>
        <taxon>Arthropoda</taxon>
        <taxon>Hexapoda</taxon>
        <taxon>Insecta</taxon>
        <taxon>Pterygota</taxon>
        <taxon>Neoptera</taxon>
        <taxon>Endopterygota</taxon>
        <taxon>Diptera</taxon>
        <taxon>Nematocera</taxon>
        <taxon>Chironomoidea</taxon>
        <taxon>Chironomidae</taxon>
        <taxon>Chironominae</taxon>
        <taxon>Polypedilum</taxon>
        <taxon>Polypedilum</taxon>
    </lineage>
</organism>
<name>A0A9J6C5J5_POLVA</name>
<keyword evidence="3" id="KW-0539">Nucleus</keyword>